<dbReference type="OrthoDB" id="981913at2"/>
<reference evidence="1 2" key="1">
    <citation type="submission" date="2017-06" db="EMBL/GenBank/DDBJ databases">
        <authorList>
            <person name="Kim H.J."/>
            <person name="Triplett B.A."/>
        </authorList>
    </citation>
    <scope>NUCLEOTIDE SEQUENCE [LARGE SCALE GENOMIC DNA]</scope>
    <source>
        <strain evidence="1 2">DSM 19307</strain>
    </source>
</reference>
<dbReference type="AlphaFoldDB" id="A0A239F3A5"/>
<evidence type="ECO:0000313" key="1">
    <source>
        <dbReference type="EMBL" id="SNS51369.1"/>
    </source>
</evidence>
<proteinExistence type="predicted"/>
<name>A0A239F3A5_EKHLU</name>
<protein>
    <submittedName>
        <fullName evidence="1">Uncharacterized protein</fullName>
    </submittedName>
</protein>
<keyword evidence="2" id="KW-1185">Reference proteome</keyword>
<accession>A0A239F3A5</accession>
<dbReference type="Proteomes" id="UP000198393">
    <property type="component" value="Unassembled WGS sequence"/>
</dbReference>
<evidence type="ECO:0000313" key="2">
    <source>
        <dbReference type="Proteomes" id="UP000198393"/>
    </source>
</evidence>
<dbReference type="EMBL" id="FZPD01000001">
    <property type="protein sequence ID" value="SNS51369.1"/>
    <property type="molecule type" value="Genomic_DNA"/>
</dbReference>
<sequence length="109" mass="12499">MPKLKLVSITCMQTDETDKDEIYLKVHDKKIWPVKQKFYPIDTDEEASIGLSFNVTPGKSTIDLWEYDFIGSNEILGSFIFKIDQPGSYSEMMSNLKGEASYILNYEVS</sequence>
<organism evidence="1 2">
    <name type="scientific">Ekhidna lutea</name>
    <dbReference type="NCBI Taxonomy" id="447679"/>
    <lineage>
        <taxon>Bacteria</taxon>
        <taxon>Pseudomonadati</taxon>
        <taxon>Bacteroidota</taxon>
        <taxon>Cytophagia</taxon>
        <taxon>Cytophagales</taxon>
        <taxon>Reichenbachiellaceae</taxon>
        <taxon>Ekhidna</taxon>
    </lineage>
</organism>
<gene>
    <name evidence="1" type="ORF">SAMN05421640_0468</name>
</gene>
<dbReference type="RefSeq" id="WP_089355234.1">
    <property type="nucleotide sequence ID" value="NZ_FZPD01000001.1"/>
</dbReference>